<gene>
    <name evidence="9" type="primary">dapB</name>
    <name evidence="13" type="ORF">IAB67_02295</name>
</gene>
<dbReference type="EMBL" id="DVMR01000026">
    <property type="protein sequence ID" value="HIU43109.1"/>
    <property type="molecule type" value="Genomic_DNA"/>
</dbReference>
<accession>A0A9D1IW53</accession>
<reference evidence="13" key="1">
    <citation type="submission" date="2020-10" db="EMBL/GenBank/DDBJ databases">
        <authorList>
            <person name="Gilroy R."/>
        </authorList>
    </citation>
    <scope>NUCLEOTIDE SEQUENCE</scope>
    <source>
        <strain evidence="13">CHK191-8634</strain>
    </source>
</reference>
<dbReference type="Gene3D" id="3.30.360.10">
    <property type="entry name" value="Dihydrodipicolinate Reductase, domain 2"/>
    <property type="match status" value="1"/>
</dbReference>
<proteinExistence type="inferred from homology"/>
<feature type="binding site" evidence="9">
    <location>
        <position position="139"/>
    </location>
    <ligand>
        <name>(S)-2,3,4,5-tetrahydrodipicolinate</name>
        <dbReference type="ChEBI" id="CHEBI:16845"/>
    </ligand>
</feature>
<dbReference type="InterPro" id="IPR022663">
    <property type="entry name" value="DapB_C"/>
</dbReference>
<name>A0A9D1IW53_9CLOT</name>
<comment type="subunit">
    <text evidence="9">Homotetramer.</text>
</comment>
<dbReference type="GO" id="GO:0008839">
    <property type="term" value="F:4-hydroxy-tetrahydrodipicolinate reductase"/>
    <property type="evidence" value="ECO:0007669"/>
    <property type="project" value="UniProtKB-UniRule"/>
</dbReference>
<dbReference type="InterPro" id="IPR022664">
    <property type="entry name" value="DapB_N_CS"/>
</dbReference>
<dbReference type="AlphaFoldDB" id="A0A9D1IW53"/>
<evidence type="ECO:0000259" key="11">
    <source>
        <dbReference type="Pfam" id="PF01113"/>
    </source>
</evidence>
<evidence type="ECO:0000256" key="1">
    <source>
        <dbReference type="ARBA" id="ARBA00006642"/>
    </source>
</evidence>
<keyword evidence="7 9" id="KW-0520">NAD</keyword>
<dbReference type="Pfam" id="PF01113">
    <property type="entry name" value="DapB_N"/>
    <property type="match status" value="1"/>
</dbReference>
<keyword evidence="4 9" id="KW-0521">NADP</keyword>
<feature type="binding site" evidence="9">
    <location>
        <begin position="82"/>
        <end position="84"/>
    </location>
    <ligand>
        <name>NAD(+)</name>
        <dbReference type="ChEBI" id="CHEBI:57540"/>
    </ligand>
</feature>
<dbReference type="Pfam" id="PF05173">
    <property type="entry name" value="DapB_C"/>
    <property type="match status" value="1"/>
</dbReference>
<dbReference type="GO" id="GO:0016726">
    <property type="term" value="F:oxidoreductase activity, acting on CH or CH2 groups, NAD or NADP as acceptor"/>
    <property type="evidence" value="ECO:0007669"/>
    <property type="project" value="UniProtKB-UniRule"/>
</dbReference>
<feature type="active site" description="Proton donor" evidence="9">
    <location>
        <position position="142"/>
    </location>
</feature>
<dbReference type="PROSITE" id="PS01298">
    <property type="entry name" value="DAPB"/>
    <property type="match status" value="1"/>
</dbReference>
<comment type="caution">
    <text evidence="13">The sequence shown here is derived from an EMBL/GenBank/DDBJ whole genome shotgun (WGS) entry which is preliminary data.</text>
</comment>
<comment type="similarity">
    <text evidence="1 9">Belongs to the DapB family.</text>
</comment>
<comment type="caution">
    <text evidence="9">Was originally thought to be a dihydrodipicolinate reductase (DHDPR), catalyzing the conversion of dihydrodipicolinate to tetrahydrodipicolinate. However, it was shown in E.coli that the substrate of the enzymatic reaction is not dihydrodipicolinate (DHDP) but in fact (2S,4S)-4-hydroxy-2,3,4,5-tetrahydrodipicolinic acid (HTPA), the product released by the DapA-catalyzed reaction.</text>
</comment>
<keyword evidence="2 9" id="KW-0963">Cytoplasm</keyword>
<comment type="pathway">
    <text evidence="9">Amino-acid biosynthesis; L-lysine biosynthesis via DAP pathway; (S)-tetrahydrodipicolinate from L-aspartate: step 4/4.</text>
</comment>
<evidence type="ECO:0000256" key="3">
    <source>
        <dbReference type="ARBA" id="ARBA00022605"/>
    </source>
</evidence>
<dbReference type="GO" id="GO:0051287">
    <property type="term" value="F:NAD binding"/>
    <property type="evidence" value="ECO:0007669"/>
    <property type="project" value="UniProtKB-UniRule"/>
</dbReference>
<dbReference type="CDD" id="cd02274">
    <property type="entry name" value="DHDPR_N"/>
    <property type="match status" value="1"/>
</dbReference>
<evidence type="ECO:0000256" key="2">
    <source>
        <dbReference type="ARBA" id="ARBA00022490"/>
    </source>
</evidence>
<evidence type="ECO:0000313" key="14">
    <source>
        <dbReference type="Proteomes" id="UP000824073"/>
    </source>
</evidence>
<keyword evidence="5 9" id="KW-0220">Diaminopimelate biosynthesis</keyword>
<dbReference type="EC" id="1.17.1.8" evidence="9 10"/>
<keyword evidence="6 9" id="KW-0560">Oxidoreductase</keyword>
<dbReference type="PANTHER" id="PTHR20836">
    <property type="entry name" value="DIHYDRODIPICOLINATE REDUCTASE"/>
    <property type="match status" value="1"/>
</dbReference>
<dbReference type="FunFam" id="3.30.360.10:FF:000009">
    <property type="entry name" value="4-hydroxy-tetrahydrodipicolinate reductase"/>
    <property type="match status" value="1"/>
</dbReference>
<evidence type="ECO:0000256" key="10">
    <source>
        <dbReference type="NCBIfam" id="TIGR00036"/>
    </source>
</evidence>
<keyword evidence="3 9" id="KW-0028">Amino-acid biosynthesis</keyword>
<keyword evidence="8 9" id="KW-0457">Lysine biosynthesis</keyword>
<reference evidence="13" key="2">
    <citation type="journal article" date="2021" name="PeerJ">
        <title>Extensive microbial diversity within the chicken gut microbiome revealed by metagenomics and culture.</title>
        <authorList>
            <person name="Gilroy R."/>
            <person name="Ravi A."/>
            <person name="Getino M."/>
            <person name="Pursley I."/>
            <person name="Horton D.L."/>
            <person name="Alikhan N.F."/>
            <person name="Baker D."/>
            <person name="Gharbi K."/>
            <person name="Hall N."/>
            <person name="Watson M."/>
            <person name="Adriaenssens E.M."/>
            <person name="Foster-Nyarko E."/>
            <person name="Jarju S."/>
            <person name="Secka A."/>
            <person name="Antonio M."/>
            <person name="Oren A."/>
            <person name="Chaudhuri R.R."/>
            <person name="La Ragione R."/>
            <person name="Hildebrand F."/>
            <person name="Pallen M.J."/>
        </authorList>
    </citation>
    <scope>NUCLEOTIDE SEQUENCE</scope>
    <source>
        <strain evidence="13">CHK191-8634</strain>
    </source>
</reference>
<dbReference type="GO" id="GO:0009089">
    <property type="term" value="P:lysine biosynthetic process via diaminopimelate"/>
    <property type="evidence" value="ECO:0007669"/>
    <property type="project" value="UniProtKB-UniRule"/>
</dbReference>
<dbReference type="InterPro" id="IPR036291">
    <property type="entry name" value="NAD(P)-bd_dom_sf"/>
</dbReference>
<dbReference type="PANTHER" id="PTHR20836:SF7">
    <property type="entry name" value="4-HYDROXY-TETRAHYDRODIPICOLINATE REDUCTASE"/>
    <property type="match status" value="1"/>
</dbReference>
<comment type="subcellular location">
    <subcellularLocation>
        <location evidence="9">Cytoplasm</location>
    </subcellularLocation>
</comment>
<dbReference type="GO" id="GO:0005829">
    <property type="term" value="C:cytosol"/>
    <property type="evidence" value="ECO:0007669"/>
    <property type="project" value="TreeGrafter"/>
</dbReference>
<dbReference type="HAMAP" id="MF_00102">
    <property type="entry name" value="DapB"/>
    <property type="match status" value="1"/>
</dbReference>
<dbReference type="Gene3D" id="3.40.50.720">
    <property type="entry name" value="NAD(P)-binding Rossmann-like Domain"/>
    <property type="match status" value="1"/>
</dbReference>
<comment type="function">
    <text evidence="9">Catalyzes the conversion of 4-hydroxy-tetrahydrodipicolinate (HTPA) to tetrahydrodipicolinate.</text>
</comment>
<protein>
    <recommendedName>
        <fullName evidence="9 10">4-hydroxy-tetrahydrodipicolinate reductase</fullName>
        <shortName evidence="9">HTPA reductase</shortName>
        <ecNumber evidence="9 10">1.17.1.8</ecNumber>
    </recommendedName>
</protein>
<evidence type="ECO:0000256" key="9">
    <source>
        <dbReference type="HAMAP-Rule" id="MF_00102"/>
    </source>
</evidence>
<evidence type="ECO:0000259" key="12">
    <source>
        <dbReference type="Pfam" id="PF05173"/>
    </source>
</evidence>
<evidence type="ECO:0000313" key="13">
    <source>
        <dbReference type="EMBL" id="HIU43109.1"/>
    </source>
</evidence>
<comment type="catalytic activity">
    <reaction evidence="9">
        <text>(S)-2,3,4,5-tetrahydrodipicolinate + NAD(+) + H2O = (2S,4S)-4-hydroxy-2,3,4,5-tetrahydrodipicolinate + NADH + H(+)</text>
        <dbReference type="Rhea" id="RHEA:35323"/>
        <dbReference type="ChEBI" id="CHEBI:15377"/>
        <dbReference type="ChEBI" id="CHEBI:15378"/>
        <dbReference type="ChEBI" id="CHEBI:16845"/>
        <dbReference type="ChEBI" id="CHEBI:57540"/>
        <dbReference type="ChEBI" id="CHEBI:57945"/>
        <dbReference type="ChEBI" id="CHEBI:67139"/>
        <dbReference type="EC" id="1.17.1.8"/>
    </reaction>
</comment>
<feature type="active site" description="Proton donor/acceptor" evidence="9">
    <location>
        <position position="138"/>
    </location>
</feature>
<dbReference type="InterPro" id="IPR000846">
    <property type="entry name" value="DapB_N"/>
</dbReference>
<evidence type="ECO:0000256" key="6">
    <source>
        <dbReference type="ARBA" id="ARBA00023002"/>
    </source>
</evidence>
<sequence length="246" mass="26384">MKKTRVVLVGYGAMGKNVEELLRGSMDLELCAVVDRLVGPPCLPSLDAVTETFDVIVDFSHPDNLPMLAEYITKHGTPAVLCTTGYSPREDEQVAELAAHAPVLRSRNMSLGVCVMERVVRMVTPILAGFDIEIIERHHNRKIDAPSGTALALAQAAESCGDFVEVHGRDGVAPRKKGEIGIHAVRGGTIVGEHEVMFAGEDEVLSIRHSAQSRRLFAAGALRAAQFVAGAPNGLYTMDDALFGGK</sequence>
<dbReference type="GO" id="GO:0050661">
    <property type="term" value="F:NADP binding"/>
    <property type="evidence" value="ECO:0007669"/>
    <property type="project" value="UniProtKB-UniRule"/>
</dbReference>
<feature type="binding site" evidence="9">
    <location>
        <begin position="106"/>
        <end position="109"/>
    </location>
    <ligand>
        <name>NAD(+)</name>
        <dbReference type="ChEBI" id="CHEBI:57540"/>
    </ligand>
</feature>
<dbReference type="GO" id="GO:0019877">
    <property type="term" value="P:diaminopimelate biosynthetic process"/>
    <property type="evidence" value="ECO:0007669"/>
    <property type="project" value="UniProtKB-UniRule"/>
</dbReference>
<feature type="binding site" evidence="9">
    <location>
        <begin position="148"/>
        <end position="149"/>
    </location>
    <ligand>
        <name>(S)-2,3,4,5-tetrahydrodipicolinate</name>
        <dbReference type="ChEBI" id="CHEBI:16845"/>
    </ligand>
</feature>
<feature type="domain" description="Dihydrodipicolinate reductase C-terminal" evidence="12">
    <location>
        <begin position="112"/>
        <end position="242"/>
    </location>
</feature>
<feature type="domain" description="Dihydrodipicolinate reductase N-terminal" evidence="11">
    <location>
        <begin position="5"/>
        <end position="109"/>
    </location>
</feature>
<dbReference type="InterPro" id="IPR023940">
    <property type="entry name" value="DHDPR_bac"/>
</dbReference>
<dbReference type="SUPFAM" id="SSF51735">
    <property type="entry name" value="NAD(P)-binding Rossmann-fold domains"/>
    <property type="match status" value="1"/>
</dbReference>
<evidence type="ECO:0000256" key="5">
    <source>
        <dbReference type="ARBA" id="ARBA00022915"/>
    </source>
</evidence>
<organism evidence="13 14">
    <name type="scientific">Candidatus Ventrousia excrementavium</name>
    <dbReference type="NCBI Taxonomy" id="2840961"/>
    <lineage>
        <taxon>Bacteria</taxon>
        <taxon>Bacillati</taxon>
        <taxon>Bacillota</taxon>
        <taxon>Clostridia</taxon>
        <taxon>Eubacteriales</taxon>
        <taxon>Clostridiaceae</taxon>
        <taxon>Clostridiaceae incertae sedis</taxon>
        <taxon>Candidatus Ventrousia</taxon>
    </lineage>
</organism>
<feature type="binding site" evidence="9">
    <location>
        <position position="35"/>
    </location>
    <ligand>
        <name>NAD(+)</name>
        <dbReference type="ChEBI" id="CHEBI:57540"/>
    </ligand>
</feature>
<dbReference type="SUPFAM" id="SSF55347">
    <property type="entry name" value="Glyceraldehyde-3-phosphate dehydrogenase-like, C-terminal domain"/>
    <property type="match status" value="1"/>
</dbReference>
<evidence type="ECO:0000256" key="8">
    <source>
        <dbReference type="ARBA" id="ARBA00023154"/>
    </source>
</evidence>
<feature type="binding site" evidence="9">
    <location>
        <position position="36"/>
    </location>
    <ligand>
        <name>NADP(+)</name>
        <dbReference type="ChEBI" id="CHEBI:58349"/>
    </ligand>
</feature>
<evidence type="ECO:0000256" key="7">
    <source>
        <dbReference type="ARBA" id="ARBA00023027"/>
    </source>
</evidence>
<comment type="catalytic activity">
    <reaction evidence="9">
        <text>(S)-2,3,4,5-tetrahydrodipicolinate + NADP(+) + H2O = (2S,4S)-4-hydroxy-2,3,4,5-tetrahydrodipicolinate + NADPH + H(+)</text>
        <dbReference type="Rhea" id="RHEA:35331"/>
        <dbReference type="ChEBI" id="CHEBI:15377"/>
        <dbReference type="ChEBI" id="CHEBI:15378"/>
        <dbReference type="ChEBI" id="CHEBI:16845"/>
        <dbReference type="ChEBI" id="CHEBI:57783"/>
        <dbReference type="ChEBI" id="CHEBI:58349"/>
        <dbReference type="ChEBI" id="CHEBI:67139"/>
        <dbReference type="EC" id="1.17.1.8"/>
    </reaction>
</comment>
<dbReference type="NCBIfam" id="TIGR00036">
    <property type="entry name" value="dapB"/>
    <property type="match status" value="1"/>
</dbReference>
<dbReference type="PIRSF" id="PIRSF000161">
    <property type="entry name" value="DHPR"/>
    <property type="match status" value="1"/>
</dbReference>
<evidence type="ECO:0000256" key="4">
    <source>
        <dbReference type="ARBA" id="ARBA00022857"/>
    </source>
</evidence>
<comment type="caution">
    <text evidence="9">Lacks conserved residue(s) required for the propagation of feature annotation.</text>
</comment>
<dbReference type="Proteomes" id="UP000824073">
    <property type="component" value="Unassembled WGS sequence"/>
</dbReference>